<evidence type="ECO:0000259" key="2">
    <source>
        <dbReference type="Pfam" id="PF13456"/>
    </source>
</evidence>
<dbReference type="InterPro" id="IPR002156">
    <property type="entry name" value="RNaseH_domain"/>
</dbReference>
<proteinExistence type="predicted"/>
<organism evidence="3">
    <name type="scientific">Oryza sativa subsp. japonica</name>
    <name type="common">Rice</name>
    <dbReference type="NCBI Taxonomy" id="39947"/>
    <lineage>
        <taxon>Eukaryota</taxon>
        <taxon>Viridiplantae</taxon>
        <taxon>Streptophyta</taxon>
        <taxon>Embryophyta</taxon>
        <taxon>Tracheophyta</taxon>
        <taxon>Spermatophyta</taxon>
        <taxon>Magnoliopsida</taxon>
        <taxon>Liliopsida</taxon>
        <taxon>Poales</taxon>
        <taxon>Poaceae</taxon>
        <taxon>BOP clade</taxon>
        <taxon>Oryzoideae</taxon>
        <taxon>Oryzeae</taxon>
        <taxon>Oryzinae</taxon>
        <taxon>Oryza</taxon>
        <taxon>Oryza sativa</taxon>
    </lineage>
</organism>
<sequence>MTSARKQFCAYKLDLSKAYDRGDWEFLEKALIKIGFCEQWVHWVMICVTTVQYSVYFNGTLLEPFSPSRGLPQGDPLSPYLFLFVAKGLSCILNHEVENNRLGELKICPGPALGYGKKCDGLGSRKSRGPNLACPEQAVIVHQALKKYQDYTGQLLSPAKCSLLSSAHCPDDTLDEIKAILQIQTSTFEAKYLGLPTPEGRMSADRFKSISERLAKRMNSWSEKFMSSGAKEVLIKSVAQAIPTYMMGVFKLPASTCDVYTKMIRDFWWGDDENKRKVHWIAWENLVLPKGLGGLGFRDLRLFNQALLGRQAWRLIQYLESLCARILKAKYYPNSELIDAVFPVDSSPSWKGIEHGLHLLKKGLVWRIGDGSKVNIWRDQWIPKESAFKPMGRSRCRLRWVSQLMVPREKCWDEELIRHVCYPHDAEDILKIKIMQFPVEDFPAWHYERTDQTRNNCRHQRKSSVPVSLQSKLKEEEAPVRVNIKWKAPPIGWAKVNVDGAYVAATGKAGAGIIIRNHMGEVLLSSWRTIKNCGSAEEADQAVSCRDGIRLLVEWVKMPMILETDCANIGRAMVNTGDDRSIPPLAGDS</sequence>
<dbReference type="GO" id="GO:0004523">
    <property type="term" value="F:RNA-DNA hybrid ribonuclease activity"/>
    <property type="evidence" value="ECO:0007669"/>
    <property type="project" value="InterPro"/>
</dbReference>
<dbReference type="PANTHER" id="PTHR33116:SF86">
    <property type="entry name" value="REVERSE TRANSCRIPTASE DOMAIN-CONTAINING PROTEIN"/>
    <property type="match status" value="1"/>
</dbReference>
<dbReference type="Pfam" id="PF00078">
    <property type="entry name" value="RVT_1"/>
    <property type="match status" value="1"/>
</dbReference>
<dbReference type="CDD" id="cd06222">
    <property type="entry name" value="RNase_H_like"/>
    <property type="match status" value="1"/>
</dbReference>
<dbReference type="EMBL" id="DP000011">
    <property type="protein sequence ID" value="ABA98911.1"/>
    <property type="molecule type" value="Genomic_DNA"/>
</dbReference>
<reference evidence="3" key="1">
    <citation type="journal article" date="2005" name="BMC Biol.">
        <title>The sequence of rice chromosomes 11 and 12, rich in disease resistance genes and recent gene duplications.</title>
        <authorList>
            <consortium name="The rice chromosomes 11 and 12 sequencing consortia"/>
        </authorList>
    </citation>
    <scope>NUCLEOTIDE SEQUENCE [LARGE SCALE GENOMIC DNA]</scope>
</reference>
<dbReference type="GO" id="GO:0003676">
    <property type="term" value="F:nucleic acid binding"/>
    <property type="evidence" value="ECO:0007669"/>
    <property type="project" value="InterPro"/>
</dbReference>
<dbReference type="Pfam" id="PF13456">
    <property type="entry name" value="RVT_3"/>
    <property type="match status" value="1"/>
</dbReference>
<evidence type="ECO:0000313" key="3">
    <source>
        <dbReference type="EMBL" id="ABA98911.1"/>
    </source>
</evidence>
<gene>
    <name evidence="3" type="ordered locus">LOC_Os12g36510</name>
</gene>
<dbReference type="InterPro" id="IPR000477">
    <property type="entry name" value="RT_dom"/>
</dbReference>
<reference evidence="3" key="2">
    <citation type="submission" date="2005-04" db="EMBL/GenBank/DDBJ databases">
        <authorList>
            <person name="Buell C.R."/>
            <person name="Wing R.A."/>
            <person name="McCombie W.A."/>
            <person name="Ouyang S."/>
        </authorList>
    </citation>
    <scope>NUCLEOTIDE SEQUENCE</scope>
</reference>
<feature type="domain" description="Reverse transcriptase" evidence="1">
    <location>
        <begin position="5"/>
        <end position="97"/>
    </location>
</feature>
<dbReference type="PANTHER" id="PTHR33116">
    <property type="entry name" value="REVERSE TRANSCRIPTASE ZINC-BINDING DOMAIN-CONTAINING PROTEIN-RELATED-RELATED"/>
    <property type="match status" value="1"/>
</dbReference>
<dbReference type="InterPro" id="IPR043502">
    <property type="entry name" value="DNA/RNA_pol_sf"/>
</dbReference>
<protein>
    <submittedName>
        <fullName evidence="3">Retrotransposon protein, putative, unclassified, expressed</fullName>
    </submittedName>
</protein>
<reference evidence="3" key="3">
    <citation type="submission" date="2006-01" db="EMBL/GenBank/DDBJ databases">
        <authorList>
            <person name="Buell R."/>
        </authorList>
    </citation>
    <scope>NUCLEOTIDE SEQUENCE</scope>
</reference>
<dbReference type="SUPFAM" id="SSF56672">
    <property type="entry name" value="DNA/RNA polymerases"/>
    <property type="match status" value="1"/>
</dbReference>
<feature type="domain" description="RNase H type-1" evidence="2">
    <location>
        <begin position="497"/>
        <end position="575"/>
    </location>
</feature>
<dbReference type="iPTMnet" id="Q2QNW5"/>
<accession>Q2QNW5</accession>
<evidence type="ECO:0000259" key="1">
    <source>
        <dbReference type="Pfam" id="PF00078"/>
    </source>
</evidence>
<name>Q2QNW5_ORYSJ</name>
<dbReference type="InterPro" id="IPR044730">
    <property type="entry name" value="RNase_H-like_dom_plant"/>
</dbReference>
<dbReference type="AlphaFoldDB" id="Q2QNW5"/>